<accession>A0AAC9BHJ8</accession>
<dbReference type="RefSeq" id="WP_021194708.1">
    <property type="nucleotide sequence ID" value="NZ_CP012605.1"/>
</dbReference>
<feature type="compositionally biased region" description="Basic and acidic residues" evidence="1">
    <location>
        <begin position="1"/>
        <end position="12"/>
    </location>
</feature>
<protein>
    <submittedName>
        <fullName evidence="2">Uncharacterized protein</fullName>
    </submittedName>
</protein>
<reference evidence="2 3" key="1">
    <citation type="submission" date="2015-09" db="EMBL/GenBank/DDBJ databases">
        <authorList>
            <person name="Xu Y."/>
            <person name="Nagy A."/>
            <person name="Liu N.T."/>
            <person name="Nou X."/>
        </authorList>
    </citation>
    <scope>NUCLEOTIDE SEQUENCE [LARGE SCALE GENOMIC DNA]</scope>
    <source>
        <strain evidence="2 3">FC1138</strain>
    </source>
</reference>
<gene>
    <name evidence="2" type="ORF">ACS15_1466</name>
</gene>
<name>A0AAC9BHJ8_9RALS</name>
<organism evidence="2 3">
    <name type="scientific">Ralstonia insidiosa</name>
    <dbReference type="NCBI Taxonomy" id="190721"/>
    <lineage>
        <taxon>Bacteria</taxon>
        <taxon>Pseudomonadati</taxon>
        <taxon>Pseudomonadota</taxon>
        <taxon>Betaproteobacteria</taxon>
        <taxon>Burkholderiales</taxon>
        <taxon>Burkholderiaceae</taxon>
        <taxon>Ralstonia</taxon>
    </lineage>
</organism>
<proteinExistence type="predicted"/>
<dbReference type="EMBL" id="CP012605">
    <property type="protein sequence ID" value="ANH73009.1"/>
    <property type="molecule type" value="Genomic_DNA"/>
</dbReference>
<dbReference type="AlphaFoldDB" id="A0AAC9BHJ8"/>
<feature type="region of interest" description="Disordered" evidence="1">
    <location>
        <begin position="1"/>
        <end position="21"/>
    </location>
</feature>
<evidence type="ECO:0000313" key="3">
    <source>
        <dbReference type="Proteomes" id="UP000077927"/>
    </source>
</evidence>
<evidence type="ECO:0000256" key="1">
    <source>
        <dbReference type="SAM" id="MobiDB-lite"/>
    </source>
</evidence>
<sequence>MYMKKSMRDHNGRAFPGKPSRHEFMQDMRASIRERQDGQCADCGQPVDRFGGEAWQWVQDWNLCKTRGYDYPPIDRAASRMVCKGCGEPKGCASEDILGSV</sequence>
<evidence type="ECO:0000313" key="2">
    <source>
        <dbReference type="EMBL" id="ANH73009.1"/>
    </source>
</evidence>
<dbReference type="KEGG" id="rin:ACS15_1466"/>
<dbReference type="Proteomes" id="UP000077927">
    <property type="component" value="Chromosome 1"/>
</dbReference>